<evidence type="ECO:0000259" key="11">
    <source>
        <dbReference type="PROSITE" id="PS50839"/>
    </source>
</evidence>
<dbReference type="InterPro" id="IPR003661">
    <property type="entry name" value="HisK_dim/P_dom"/>
</dbReference>
<dbReference type="GO" id="GO:0005634">
    <property type="term" value="C:nucleus"/>
    <property type="evidence" value="ECO:0007669"/>
    <property type="project" value="TreeGrafter"/>
</dbReference>
<dbReference type="InterPro" id="IPR006189">
    <property type="entry name" value="CHASE_dom"/>
</dbReference>
<dbReference type="PROSITE" id="PS50839">
    <property type="entry name" value="CHASE"/>
    <property type="match status" value="1"/>
</dbReference>
<dbReference type="Gene3D" id="3.30.450.350">
    <property type="entry name" value="CHASE domain"/>
    <property type="match status" value="1"/>
</dbReference>
<organism evidence="12 13">
    <name type="scientific">Punica granatum</name>
    <name type="common">Pomegranate</name>
    <dbReference type="NCBI Taxonomy" id="22663"/>
    <lineage>
        <taxon>Eukaryota</taxon>
        <taxon>Viridiplantae</taxon>
        <taxon>Streptophyta</taxon>
        <taxon>Embryophyta</taxon>
        <taxon>Tracheophyta</taxon>
        <taxon>Spermatophyta</taxon>
        <taxon>Magnoliopsida</taxon>
        <taxon>eudicotyledons</taxon>
        <taxon>Gunneridae</taxon>
        <taxon>Pentapetalae</taxon>
        <taxon>rosids</taxon>
        <taxon>malvids</taxon>
        <taxon>Myrtales</taxon>
        <taxon>Lythraceae</taxon>
        <taxon>Punica</taxon>
    </lineage>
</organism>
<dbReference type="Proteomes" id="UP000515151">
    <property type="component" value="Chromosome 6"/>
</dbReference>
<keyword evidence="4" id="KW-0597">Phosphoprotein</keyword>
<accession>A0A6P8DVV1</accession>
<keyword evidence="9 10" id="KW-0472">Membrane</keyword>
<dbReference type="SUPFAM" id="SSF47384">
    <property type="entry name" value="Homodimeric domain of signal transducing histidine kinase"/>
    <property type="match status" value="1"/>
</dbReference>
<evidence type="ECO:0000256" key="7">
    <source>
        <dbReference type="ARBA" id="ARBA00022777"/>
    </source>
</evidence>
<dbReference type="Gene3D" id="1.10.287.130">
    <property type="match status" value="1"/>
</dbReference>
<evidence type="ECO:0000256" key="9">
    <source>
        <dbReference type="ARBA" id="ARBA00023136"/>
    </source>
</evidence>
<evidence type="ECO:0000256" key="5">
    <source>
        <dbReference type="ARBA" id="ARBA00022679"/>
    </source>
</evidence>
<dbReference type="AlphaFoldDB" id="A0A6P8DVV1"/>
<keyword evidence="5" id="KW-0808">Transferase</keyword>
<dbReference type="EC" id="2.7.13.3" evidence="3"/>
<dbReference type="InterPro" id="IPR050956">
    <property type="entry name" value="2C_system_His_kinase"/>
</dbReference>
<protein>
    <recommendedName>
        <fullName evidence="3">histidine kinase</fullName>
        <ecNumber evidence="3">2.7.13.3</ecNumber>
    </recommendedName>
</protein>
<keyword evidence="7" id="KW-0418">Kinase</keyword>
<dbReference type="SMART" id="SM00388">
    <property type="entry name" value="HisKA"/>
    <property type="match status" value="1"/>
</dbReference>
<reference evidence="13" key="2">
    <citation type="submission" date="2025-08" db="UniProtKB">
        <authorList>
            <consortium name="RefSeq"/>
        </authorList>
    </citation>
    <scope>IDENTIFICATION</scope>
    <source>
        <tissue evidence="13">Leaf</tissue>
    </source>
</reference>
<sequence length="269" mass="30562">MLSCPYLQGDILKALATGKTVISRAFKRFDSHHVRFAMAYPIYKLSFSGNSTVDQRCKAAAGYMGAIFRFDSFAEHVLGQIDVRHTISVSIYDATESPDCLLLYRWGNHENSRSLLHESELKLGDPCRRYRVMCRSVHQNCSIRYQHKAPLPWIPIVFSGLTILIELLLGCILIGSTVHSLKIQELNAQAEAFNTTNSQFLSEASQEIRKPAYSVLETLRLVLRMELTSPQRDYIQVAREGWERLIDSIYEVLEPGKLKPPDVTEQLAL</sequence>
<feature type="domain" description="CHASE" evidence="11">
    <location>
        <begin position="1"/>
        <end position="133"/>
    </location>
</feature>
<evidence type="ECO:0000256" key="6">
    <source>
        <dbReference type="ARBA" id="ARBA00022692"/>
    </source>
</evidence>
<dbReference type="GO" id="GO:0012505">
    <property type="term" value="C:endomembrane system"/>
    <property type="evidence" value="ECO:0007669"/>
    <property type="project" value="UniProtKB-SubCell"/>
</dbReference>
<dbReference type="OrthoDB" id="37484at2759"/>
<evidence type="ECO:0000256" key="1">
    <source>
        <dbReference type="ARBA" id="ARBA00000085"/>
    </source>
</evidence>
<comment type="catalytic activity">
    <reaction evidence="1">
        <text>ATP + protein L-histidine = ADP + protein N-phospho-L-histidine.</text>
        <dbReference type="EC" id="2.7.13.3"/>
    </reaction>
</comment>
<name>A0A6P8DVV1_PUNGR</name>
<dbReference type="InterPro" id="IPR042240">
    <property type="entry name" value="CHASE_sf"/>
</dbReference>
<evidence type="ECO:0000256" key="10">
    <source>
        <dbReference type="SAM" id="Phobius"/>
    </source>
</evidence>
<dbReference type="PANTHER" id="PTHR43719">
    <property type="entry name" value="TWO-COMPONENT HISTIDINE KINASE"/>
    <property type="match status" value="1"/>
</dbReference>
<keyword evidence="12" id="KW-1185">Reference proteome</keyword>
<reference evidence="12" key="1">
    <citation type="journal article" date="2020" name="Plant Biotechnol. J.">
        <title>The pomegranate (Punica granatum L.) draft genome dissects genetic divergence between soft- and hard-seeded cultivars.</title>
        <authorList>
            <person name="Luo X."/>
            <person name="Li H."/>
            <person name="Wu Z."/>
            <person name="Yao W."/>
            <person name="Zhao P."/>
            <person name="Cao D."/>
            <person name="Yu H."/>
            <person name="Li K."/>
            <person name="Poudel K."/>
            <person name="Zhao D."/>
            <person name="Zhang F."/>
            <person name="Xia X."/>
            <person name="Chen L."/>
            <person name="Wang Q."/>
            <person name="Jing D."/>
            <person name="Cao S."/>
        </authorList>
    </citation>
    <scope>NUCLEOTIDE SEQUENCE [LARGE SCALE GENOMIC DNA]</scope>
    <source>
        <strain evidence="12">cv. Tunisia</strain>
    </source>
</reference>
<dbReference type="PANTHER" id="PTHR43719:SF51">
    <property type="entry name" value="HISTIDINE KINASE 4"/>
    <property type="match status" value="1"/>
</dbReference>
<evidence type="ECO:0000256" key="4">
    <source>
        <dbReference type="ARBA" id="ARBA00022553"/>
    </source>
</evidence>
<evidence type="ECO:0000256" key="3">
    <source>
        <dbReference type="ARBA" id="ARBA00012438"/>
    </source>
</evidence>
<evidence type="ECO:0000256" key="2">
    <source>
        <dbReference type="ARBA" id="ARBA00004127"/>
    </source>
</evidence>
<comment type="subcellular location">
    <subcellularLocation>
        <location evidence="2">Endomembrane system</location>
        <topology evidence="2">Multi-pass membrane protein</topology>
    </subcellularLocation>
</comment>
<evidence type="ECO:0000256" key="8">
    <source>
        <dbReference type="ARBA" id="ARBA00022989"/>
    </source>
</evidence>
<proteinExistence type="predicted"/>
<dbReference type="InterPro" id="IPR036097">
    <property type="entry name" value="HisK_dim/P_sf"/>
</dbReference>
<dbReference type="GO" id="GO:0000155">
    <property type="term" value="F:phosphorelay sensor kinase activity"/>
    <property type="evidence" value="ECO:0007669"/>
    <property type="project" value="InterPro"/>
</dbReference>
<dbReference type="GeneID" id="116211370"/>
<dbReference type="RefSeq" id="XP_031401587.1">
    <property type="nucleotide sequence ID" value="XM_031545727.1"/>
</dbReference>
<feature type="transmembrane region" description="Helical" evidence="10">
    <location>
        <begin position="153"/>
        <end position="174"/>
    </location>
</feature>
<evidence type="ECO:0000313" key="13">
    <source>
        <dbReference type="RefSeq" id="XP_031401587.1"/>
    </source>
</evidence>
<gene>
    <name evidence="13" type="primary">LOC116211370</name>
</gene>
<evidence type="ECO:0000313" key="12">
    <source>
        <dbReference type="Proteomes" id="UP000515151"/>
    </source>
</evidence>
<keyword evidence="8 10" id="KW-1133">Transmembrane helix</keyword>
<dbReference type="Pfam" id="PF03924">
    <property type="entry name" value="CHASE"/>
    <property type="match status" value="1"/>
</dbReference>
<keyword evidence="6 10" id="KW-0812">Transmembrane</keyword>